<evidence type="ECO:0000256" key="2">
    <source>
        <dbReference type="SAM" id="SignalP"/>
    </source>
</evidence>
<gene>
    <name evidence="4" type="ORF">CMV30_04805</name>
</gene>
<evidence type="ECO:0000313" key="5">
    <source>
        <dbReference type="Proteomes" id="UP000217265"/>
    </source>
</evidence>
<feature type="region of interest" description="Disordered" evidence="1">
    <location>
        <begin position="587"/>
        <end position="624"/>
    </location>
</feature>
<feature type="domain" description="GH141-like insertion" evidence="3">
    <location>
        <begin position="134"/>
        <end position="286"/>
    </location>
</feature>
<feature type="compositionally biased region" description="Basic and acidic residues" evidence="1">
    <location>
        <begin position="608"/>
        <end position="624"/>
    </location>
</feature>
<evidence type="ECO:0000256" key="1">
    <source>
        <dbReference type="SAM" id="MobiDB-lite"/>
    </source>
</evidence>
<sequence length="624" mass="68375">MIRVVLLMAVSVWSAGAFAAPAEIWVSTEGDDAAAGTEAEPVKSAWMALRKARELRRTGDVAATTEGVRILLKGGVHVLEETLRVRPEDAGTEKAPTVFEAAKGERPVFSGGAVIGGWTRAGDVEGAFSEKARGELWVADVPVFQGRAVDVRQMWVGERKAVKARAQNGEDMERLLEWDRLKETATVRAAALGGVAEAVRGLEMLILQQWEIAILRVKSVRVEGDKAVLTFHAPESRIQFEHPWPQPIMKEGNNAPFFLSGAAAFLDQPGEWWVDVRAGKIYYWPRDGEDMATVRVVTPALETLVEIAGSLERPVTQVVFRGIAFQHGAWTRPGREGHVPLQAGMAMNESYKLSPKGTPDWRSLDNQEWLERLVASVVVRNAEGVRFVRCRFEHGAGSGLDFVKGTKGGAVEGCVFRDLGGSGLQLGSFQDEAEESHLPYNPADQRVVCAGTRIANNLFTDCATEDWGCVGIAVGYAREITIEHNELNNLPYTAVSVGWGWTRSPNAAGKNRVVGNRIFNIATRMADTGGIYTLSAQPGTLVAENAIWDVTPGPWAHDKAHWSYVYLDEGSAFMTVRDNWCPEEKFQKNANGPGNVWEKNGPGVPESVKTRSGLEESFRDLRED</sequence>
<name>A0A290Q4W6_9BACT</name>
<dbReference type="Gene3D" id="2.160.20.10">
    <property type="entry name" value="Single-stranded right-handed beta-helix, Pectin lyase-like"/>
    <property type="match status" value="2"/>
</dbReference>
<dbReference type="EMBL" id="CP023344">
    <property type="protein sequence ID" value="ATC63327.1"/>
    <property type="molecule type" value="Genomic_DNA"/>
</dbReference>
<dbReference type="AlphaFoldDB" id="A0A290Q4W6"/>
<protein>
    <recommendedName>
        <fullName evidence="3">GH141-like insertion domain-containing protein</fullName>
    </recommendedName>
</protein>
<feature type="chain" id="PRO_5012200149" description="GH141-like insertion domain-containing protein" evidence="2">
    <location>
        <begin position="20"/>
        <end position="624"/>
    </location>
</feature>
<organism evidence="4 5">
    <name type="scientific">Nibricoccus aquaticus</name>
    <dbReference type="NCBI Taxonomy" id="2576891"/>
    <lineage>
        <taxon>Bacteria</taxon>
        <taxon>Pseudomonadati</taxon>
        <taxon>Verrucomicrobiota</taxon>
        <taxon>Opitutia</taxon>
        <taxon>Opitutales</taxon>
        <taxon>Opitutaceae</taxon>
        <taxon>Nibricoccus</taxon>
    </lineage>
</organism>
<reference evidence="4 5" key="1">
    <citation type="submission" date="2017-09" db="EMBL/GenBank/DDBJ databases">
        <title>Complete genome sequence of Verrucomicrobial strain HZ-65, isolated from freshwater.</title>
        <authorList>
            <person name="Choi A."/>
        </authorList>
    </citation>
    <scope>NUCLEOTIDE SEQUENCE [LARGE SCALE GENOMIC DNA]</scope>
    <source>
        <strain evidence="4 5">HZ-65</strain>
    </source>
</reference>
<keyword evidence="2" id="KW-0732">Signal</keyword>
<evidence type="ECO:0000313" key="4">
    <source>
        <dbReference type="EMBL" id="ATC63327.1"/>
    </source>
</evidence>
<dbReference type="InterPro" id="IPR006626">
    <property type="entry name" value="PbH1"/>
</dbReference>
<keyword evidence="5" id="KW-1185">Reference proteome</keyword>
<dbReference type="PANTHER" id="PTHR36453:SF1">
    <property type="entry name" value="RIGHT HANDED BETA HELIX DOMAIN-CONTAINING PROTEIN"/>
    <property type="match status" value="1"/>
</dbReference>
<dbReference type="Proteomes" id="UP000217265">
    <property type="component" value="Chromosome"/>
</dbReference>
<dbReference type="SUPFAM" id="SSF51126">
    <property type="entry name" value="Pectin lyase-like"/>
    <property type="match status" value="1"/>
</dbReference>
<dbReference type="InterPro" id="IPR048482">
    <property type="entry name" value="GH141_ins"/>
</dbReference>
<dbReference type="Pfam" id="PF21231">
    <property type="entry name" value="GH141_M"/>
    <property type="match status" value="1"/>
</dbReference>
<proteinExistence type="predicted"/>
<dbReference type="SMART" id="SM00710">
    <property type="entry name" value="PbH1"/>
    <property type="match status" value="5"/>
</dbReference>
<accession>A0A290Q4W6</accession>
<dbReference type="PANTHER" id="PTHR36453">
    <property type="entry name" value="SECRETED PROTEIN-RELATED"/>
    <property type="match status" value="1"/>
</dbReference>
<feature type="signal peptide" evidence="2">
    <location>
        <begin position="1"/>
        <end position="19"/>
    </location>
</feature>
<evidence type="ECO:0000259" key="3">
    <source>
        <dbReference type="Pfam" id="PF21231"/>
    </source>
</evidence>
<dbReference type="KEGG" id="vbh:CMV30_04805"/>
<dbReference type="InterPro" id="IPR012334">
    <property type="entry name" value="Pectin_lyas_fold"/>
</dbReference>
<dbReference type="InterPro" id="IPR011050">
    <property type="entry name" value="Pectin_lyase_fold/virulence"/>
</dbReference>